<feature type="region of interest" description="Disordered" evidence="1">
    <location>
        <begin position="334"/>
        <end position="360"/>
    </location>
</feature>
<proteinExistence type="predicted"/>
<protein>
    <recommendedName>
        <fullName evidence="2">PB1 domain-containing protein</fullName>
    </recommendedName>
</protein>
<dbReference type="InterPro" id="IPR000270">
    <property type="entry name" value="PB1_dom"/>
</dbReference>
<dbReference type="Proteomes" id="UP001415857">
    <property type="component" value="Unassembled WGS sequence"/>
</dbReference>
<organism evidence="3 4">
    <name type="scientific">Liquidambar formosana</name>
    <name type="common">Formosan gum</name>
    <dbReference type="NCBI Taxonomy" id="63359"/>
    <lineage>
        <taxon>Eukaryota</taxon>
        <taxon>Viridiplantae</taxon>
        <taxon>Streptophyta</taxon>
        <taxon>Embryophyta</taxon>
        <taxon>Tracheophyta</taxon>
        <taxon>Spermatophyta</taxon>
        <taxon>Magnoliopsida</taxon>
        <taxon>eudicotyledons</taxon>
        <taxon>Gunneridae</taxon>
        <taxon>Pentapetalae</taxon>
        <taxon>Saxifragales</taxon>
        <taxon>Altingiaceae</taxon>
        <taxon>Liquidambar</taxon>
    </lineage>
</organism>
<dbReference type="PANTHER" id="PTHR31066:SF68">
    <property type="entry name" value="SERINE_THREONINE-PROTEIN KINASE YAKA-RELATED"/>
    <property type="match status" value="1"/>
</dbReference>
<evidence type="ECO:0000256" key="1">
    <source>
        <dbReference type="SAM" id="MobiDB-lite"/>
    </source>
</evidence>
<feature type="compositionally biased region" description="Pro residues" evidence="1">
    <location>
        <begin position="1"/>
        <end position="10"/>
    </location>
</feature>
<accession>A0AAP0RKQ6</accession>
<name>A0AAP0RKQ6_LIQFO</name>
<sequence>MDPPPFPPFPTTTTTTTATAQLNHSDSVESSPRSHSTSTWDEPLPPVPGAKLRLMCSYGGHIIPRPHNKSLCYVGGDTRMVVVDRHSSLSDLSSRLSRTLLNGRPFTLKYQLPNEDLDSLISVTTDEDLDNMIEEYDRTTSNSPLKSRLRLFLFVAKPETATSMGSLLDDAKSETWFVDALNSTGLLPRGLSDSAAIDRLLGLDGVDAVVSNSDLESQADHSVGGNKEVAKNGHDVHSVPDSSTVETASSFGSSSSSPSMSNLPPLRVRVTEGGVKVLDHKVGLEERFAQLTVDLPMQKQDDGFINALSTSPPLPPLPTAVAASVVNSMAVSGENPSRVFSDDERSEQGAPVGLRKPPLPLQPVQLKAGVGYNLPSPDSVASDSSIASATSSSKAMIYQDPVHVTSRDNRAPANAGDPKTDISDLSSRIQMHQVQESGYVLPPQLDQQQQFIHTSTHYIHHPATGPVPVSSYYSMYGPPAQQQLHYQMDQQFPTYLLPITQNLPYNLAMQSNIADATSAASSRPQTPPNPALVSHAAAYKETLPPIYPTKTATSGAIPEMAAASVYQTVTTANQTLVQVPSNQFQQQYLGFSQMHHPSQSIAPASVAAANYAFEYAHPAHDQVYYTQHPAATLPPQYQTLTPAAAVVLSEASTQLPTDNVKQQIRPSQPL</sequence>
<dbReference type="Pfam" id="PF00564">
    <property type="entry name" value="PB1"/>
    <property type="match status" value="1"/>
</dbReference>
<evidence type="ECO:0000313" key="3">
    <source>
        <dbReference type="EMBL" id="KAK9279002.1"/>
    </source>
</evidence>
<comment type="caution">
    <text evidence="3">The sequence shown here is derived from an EMBL/GenBank/DDBJ whole genome shotgun (WGS) entry which is preliminary data.</text>
</comment>
<dbReference type="InterPro" id="IPR053793">
    <property type="entry name" value="PB1-like"/>
</dbReference>
<dbReference type="EMBL" id="JBBPBK010000009">
    <property type="protein sequence ID" value="KAK9279002.1"/>
    <property type="molecule type" value="Genomic_DNA"/>
</dbReference>
<dbReference type="FunFam" id="3.10.20.90:FF:000058">
    <property type="entry name" value="Octicosapeptide/phox/Bem1p domain kinase superfamily protein"/>
    <property type="match status" value="1"/>
</dbReference>
<reference evidence="3 4" key="1">
    <citation type="journal article" date="2024" name="Plant J.">
        <title>Genome sequences and population genomics reveal climatic adaptation and genomic divergence between two closely related sweetgum species.</title>
        <authorList>
            <person name="Xu W.Q."/>
            <person name="Ren C.Q."/>
            <person name="Zhang X.Y."/>
            <person name="Comes H.P."/>
            <person name="Liu X.H."/>
            <person name="Li Y.G."/>
            <person name="Kettle C.J."/>
            <person name="Jalonen R."/>
            <person name="Gaisberger H."/>
            <person name="Ma Y.Z."/>
            <person name="Qiu Y.X."/>
        </authorList>
    </citation>
    <scope>NUCLEOTIDE SEQUENCE [LARGE SCALE GENOMIC DNA]</scope>
    <source>
        <strain evidence="3">Hangzhou</strain>
    </source>
</reference>
<gene>
    <name evidence="3" type="ORF">L1049_028584</name>
</gene>
<keyword evidence="4" id="KW-1185">Reference proteome</keyword>
<feature type="compositionally biased region" description="Low complexity" evidence="1">
    <location>
        <begin position="11"/>
        <end position="20"/>
    </location>
</feature>
<dbReference type="InterPro" id="IPR053198">
    <property type="entry name" value="Gynoecium_Dev_Regulator"/>
</dbReference>
<dbReference type="SUPFAM" id="SSF54277">
    <property type="entry name" value="CAD &amp; PB1 domains"/>
    <property type="match status" value="1"/>
</dbReference>
<dbReference type="Gene3D" id="3.10.20.90">
    <property type="entry name" value="Phosphatidylinositol 3-kinase Catalytic Subunit, Chain A, domain 1"/>
    <property type="match status" value="1"/>
</dbReference>
<dbReference type="PANTHER" id="PTHR31066">
    <property type="entry name" value="OS05G0427100 PROTEIN-RELATED"/>
    <property type="match status" value="1"/>
</dbReference>
<dbReference type="AlphaFoldDB" id="A0AAP0RKQ6"/>
<feature type="region of interest" description="Disordered" evidence="1">
    <location>
        <begin position="216"/>
        <end position="265"/>
    </location>
</feature>
<feature type="domain" description="PB1" evidence="2">
    <location>
        <begin position="51"/>
        <end position="156"/>
    </location>
</feature>
<feature type="compositionally biased region" description="Basic and acidic residues" evidence="1">
    <location>
        <begin position="228"/>
        <end position="238"/>
    </location>
</feature>
<evidence type="ECO:0000259" key="2">
    <source>
        <dbReference type="PROSITE" id="PS51745"/>
    </source>
</evidence>
<dbReference type="CDD" id="cd06410">
    <property type="entry name" value="PB1_UP2"/>
    <property type="match status" value="1"/>
</dbReference>
<dbReference type="SMART" id="SM00666">
    <property type="entry name" value="PB1"/>
    <property type="match status" value="1"/>
</dbReference>
<dbReference type="PROSITE" id="PS51745">
    <property type="entry name" value="PB1"/>
    <property type="match status" value="1"/>
</dbReference>
<feature type="compositionally biased region" description="Polar residues" evidence="1">
    <location>
        <begin position="21"/>
        <end position="40"/>
    </location>
</feature>
<feature type="compositionally biased region" description="Low complexity" evidence="1">
    <location>
        <begin position="242"/>
        <end position="261"/>
    </location>
</feature>
<evidence type="ECO:0000313" key="4">
    <source>
        <dbReference type="Proteomes" id="UP001415857"/>
    </source>
</evidence>
<feature type="region of interest" description="Disordered" evidence="1">
    <location>
        <begin position="1"/>
        <end position="46"/>
    </location>
</feature>